<comment type="caution">
    <text evidence="1">The sequence shown here is derived from an EMBL/GenBank/DDBJ whole genome shotgun (WGS) entry which is preliminary data.</text>
</comment>
<evidence type="ECO:0000313" key="2">
    <source>
        <dbReference type="Proteomes" id="UP001501682"/>
    </source>
</evidence>
<name>A0ABP8CLS0_9FLAO</name>
<proteinExistence type="predicted"/>
<gene>
    <name evidence="1" type="ORF">GCM10022292_05140</name>
</gene>
<organism evidence="1 2">
    <name type="scientific">Winogradskyella damuponensis</name>
    <dbReference type="NCBI Taxonomy" id="943939"/>
    <lineage>
        <taxon>Bacteria</taxon>
        <taxon>Pseudomonadati</taxon>
        <taxon>Bacteroidota</taxon>
        <taxon>Flavobacteriia</taxon>
        <taxon>Flavobacteriales</taxon>
        <taxon>Flavobacteriaceae</taxon>
        <taxon>Winogradskyella</taxon>
    </lineage>
</organism>
<protein>
    <recommendedName>
        <fullName evidence="3">DUF4932 domain-containing protein</fullName>
    </recommendedName>
</protein>
<keyword evidence="2" id="KW-1185">Reference proteome</keyword>
<evidence type="ECO:0000313" key="1">
    <source>
        <dbReference type="EMBL" id="GAA4240891.1"/>
    </source>
</evidence>
<sequence>MKKINFLTSLFLIIIVLACKEKKTTDNLETKIENEDKVVFKIDERTEFFRTIFNIAVQDIVPENTRPCQTEYLKRVNDQFLQYKNHPLINWVYEDENIGIDFSTIGLMFKDLQTFEFDSTYTKELKYYGLNTRILDSVKPLMVDFYKKSNFNKFYKSNSNYYNQAISQIEKQVADEKLFDKVMSFYQINEKDLELIVFVELTNSANNKAIDFYDNYNAKKRAIILANYCELYTEPNSSNEIMELDNSTRGVLYHEISHLVTNKLLDKHIGKLSQYNSICKDCNDIKITDKVDHMIVYPLQAIMMERFDKNSRGNDFYLTKCTDVRKEIYQRLTEYRPENKVAFEKTYIDCINLIKESASK</sequence>
<accession>A0ABP8CLS0</accession>
<dbReference type="EMBL" id="BAABCB010000005">
    <property type="protein sequence ID" value="GAA4240891.1"/>
    <property type="molecule type" value="Genomic_DNA"/>
</dbReference>
<evidence type="ECO:0008006" key="3">
    <source>
        <dbReference type="Google" id="ProtNLM"/>
    </source>
</evidence>
<dbReference type="Proteomes" id="UP001501682">
    <property type="component" value="Unassembled WGS sequence"/>
</dbReference>
<reference evidence="2" key="1">
    <citation type="journal article" date="2019" name="Int. J. Syst. Evol. Microbiol.">
        <title>The Global Catalogue of Microorganisms (GCM) 10K type strain sequencing project: providing services to taxonomists for standard genome sequencing and annotation.</title>
        <authorList>
            <consortium name="The Broad Institute Genomics Platform"/>
            <consortium name="The Broad Institute Genome Sequencing Center for Infectious Disease"/>
            <person name="Wu L."/>
            <person name="Ma J."/>
        </authorList>
    </citation>
    <scope>NUCLEOTIDE SEQUENCE [LARGE SCALE GENOMIC DNA]</scope>
    <source>
        <strain evidence="2">JCM 17633</strain>
    </source>
</reference>
<dbReference type="RefSeq" id="WP_344712352.1">
    <property type="nucleotide sequence ID" value="NZ_BAABCB010000005.1"/>
</dbReference>
<dbReference type="PROSITE" id="PS51257">
    <property type="entry name" value="PROKAR_LIPOPROTEIN"/>
    <property type="match status" value="1"/>
</dbReference>